<keyword evidence="2 6" id="KW-0812">Transmembrane</keyword>
<dbReference type="Pfam" id="PF00083">
    <property type="entry name" value="Sugar_tr"/>
    <property type="match status" value="1"/>
</dbReference>
<feature type="transmembrane region" description="Helical" evidence="6">
    <location>
        <begin position="452"/>
        <end position="471"/>
    </location>
</feature>
<protein>
    <recommendedName>
        <fullName evidence="7">Major facilitator superfamily (MFS) profile domain-containing protein</fullName>
    </recommendedName>
</protein>
<organism evidence="8 9">
    <name type="scientific">Gryllus longicercus</name>
    <dbReference type="NCBI Taxonomy" id="2509291"/>
    <lineage>
        <taxon>Eukaryota</taxon>
        <taxon>Metazoa</taxon>
        <taxon>Ecdysozoa</taxon>
        <taxon>Arthropoda</taxon>
        <taxon>Hexapoda</taxon>
        <taxon>Insecta</taxon>
        <taxon>Pterygota</taxon>
        <taxon>Neoptera</taxon>
        <taxon>Polyneoptera</taxon>
        <taxon>Orthoptera</taxon>
        <taxon>Ensifera</taxon>
        <taxon>Gryllidea</taxon>
        <taxon>Grylloidea</taxon>
        <taxon>Gryllidae</taxon>
        <taxon>Gryllinae</taxon>
        <taxon>Gryllus</taxon>
    </lineage>
</organism>
<reference evidence="8 9" key="1">
    <citation type="submission" date="2024-03" db="EMBL/GenBank/DDBJ databases">
        <title>The genome assembly and annotation of the cricket Gryllus longicercus Weissman &amp; Gray.</title>
        <authorList>
            <person name="Szrajer S."/>
            <person name="Gray D."/>
            <person name="Ylla G."/>
        </authorList>
    </citation>
    <scope>NUCLEOTIDE SEQUENCE [LARGE SCALE GENOMIC DNA]</scope>
    <source>
        <strain evidence="8">DAG 2021-001</strain>
        <tissue evidence="8">Whole body minus gut</tissue>
    </source>
</reference>
<dbReference type="Proteomes" id="UP001378592">
    <property type="component" value="Unassembled WGS sequence"/>
</dbReference>
<feature type="transmembrane region" description="Helical" evidence="6">
    <location>
        <begin position="221"/>
        <end position="240"/>
    </location>
</feature>
<feature type="transmembrane region" description="Helical" evidence="6">
    <location>
        <begin position="511"/>
        <end position="533"/>
    </location>
</feature>
<dbReference type="InterPro" id="IPR036259">
    <property type="entry name" value="MFS_trans_sf"/>
</dbReference>
<evidence type="ECO:0000313" key="8">
    <source>
        <dbReference type="EMBL" id="KAK7872794.1"/>
    </source>
</evidence>
<evidence type="ECO:0000313" key="9">
    <source>
        <dbReference type="Proteomes" id="UP001378592"/>
    </source>
</evidence>
<dbReference type="InterPro" id="IPR005828">
    <property type="entry name" value="MFS_sugar_transport-like"/>
</dbReference>
<feature type="compositionally biased region" description="Basic and acidic residues" evidence="5">
    <location>
        <begin position="592"/>
        <end position="610"/>
    </location>
</feature>
<feature type="domain" description="Major facilitator superfamily (MFS) profile" evidence="7">
    <location>
        <begin position="142"/>
        <end position="563"/>
    </location>
</feature>
<keyword evidence="4 6" id="KW-0472">Membrane</keyword>
<evidence type="ECO:0000259" key="7">
    <source>
        <dbReference type="PROSITE" id="PS50850"/>
    </source>
</evidence>
<sequence>MAVLEMEKREKGSEAAGEGVGAGAADGATLPLTGAQLEQDDALFEHLMQQVGEKGPFQQRFNLLFNLVFTVFISMPYLNIVMAMAVPGHWCYVPGREHSNYTIDEWKELTIPRDATEDDGFSKCLMYNASSPENSSPLLDGLAASANESVGGGSYGAGVVGCQNGWEYDKTWYTLTAPSQENWVCNDSIYVSNVFAFSRAGDVLGSFVFGQLGDSIGRRPVFFVTLLLLVVGRGLAVVTAGIYPLFLIMAVVGSVPSSAAFQSPFTVGMEVSAGDKRGHIAMLQCLGWTLGICAVPLLAWAFTHWVTLMLITTLPCVPFIFLHKLFTESPRWLASRGETGRCREVLEYIARVNGTQLPPETDAVLERIAGQREKSFGLASLFSSRRLAVVTVLISYSWFINSVTYYTLMLHVNSLSGNPFLNYLWQSLVELPGYIIGQWACDRYGRRWSQAVCFLLLTFAYLGLVGTVANVEYSLETTLLVVFAKFCVTITFYVIYLQCMEIYPTCVRQTGTALASLVGSGLGILGPYILYLGEYDARFPHAMMSVLAASGALACSFLPETLHQQLPETLADAHRFGTDQRYWQFRYRPRPSARDAPEKKPPHAHKEGVS</sequence>
<dbReference type="AlphaFoldDB" id="A0AAN9VWA8"/>
<name>A0AAN9VWA8_9ORTH</name>
<dbReference type="PANTHER" id="PTHR24064">
    <property type="entry name" value="SOLUTE CARRIER FAMILY 22 MEMBER"/>
    <property type="match status" value="1"/>
</dbReference>
<evidence type="ECO:0000256" key="2">
    <source>
        <dbReference type="ARBA" id="ARBA00022692"/>
    </source>
</evidence>
<feature type="transmembrane region" description="Helical" evidence="6">
    <location>
        <begin position="477"/>
        <end position="499"/>
    </location>
</feature>
<feature type="region of interest" description="Disordered" evidence="5">
    <location>
        <begin position="1"/>
        <end position="22"/>
    </location>
</feature>
<evidence type="ECO:0000256" key="1">
    <source>
        <dbReference type="ARBA" id="ARBA00004141"/>
    </source>
</evidence>
<dbReference type="GO" id="GO:0016020">
    <property type="term" value="C:membrane"/>
    <property type="evidence" value="ECO:0007669"/>
    <property type="project" value="UniProtKB-SubCell"/>
</dbReference>
<dbReference type="CDD" id="cd17317">
    <property type="entry name" value="MFS_SLC22"/>
    <property type="match status" value="1"/>
</dbReference>
<evidence type="ECO:0000256" key="6">
    <source>
        <dbReference type="SAM" id="Phobius"/>
    </source>
</evidence>
<dbReference type="PROSITE" id="PS50850">
    <property type="entry name" value="MFS"/>
    <property type="match status" value="1"/>
</dbReference>
<evidence type="ECO:0000256" key="5">
    <source>
        <dbReference type="SAM" id="MobiDB-lite"/>
    </source>
</evidence>
<feature type="transmembrane region" description="Helical" evidence="6">
    <location>
        <begin position="63"/>
        <end position="86"/>
    </location>
</feature>
<feature type="compositionally biased region" description="Basic and acidic residues" evidence="5">
    <location>
        <begin position="1"/>
        <end position="13"/>
    </location>
</feature>
<accession>A0AAN9VWA8</accession>
<evidence type="ECO:0000256" key="3">
    <source>
        <dbReference type="ARBA" id="ARBA00022989"/>
    </source>
</evidence>
<feature type="transmembrane region" description="Helical" evidence="6">
    <location>
        <begin position="420"/>
        <end position="440"/>
    </location>
</feature>
<feature type="transmembrane region" description="Helical" evidence="6">
    <location>
        <begin position="280"/>
        <end position="302"/>
    </location>
</feature>
<evidence type="ECO:0000256" key="4">
    <source>
        <dbReference type="ARBA" id="ARBA00023136"/>
    </source>
</evidence>
<dbReference type="SUPFAM" id="SSF103473">
    <property type="entry name" value="MFS general substrate transporter"/>
    <property type="match status" value="1"/>
</dbReference>
<dbReference type="Gene3D" id="1.20.1250.20">
    <property type="entry name" value="MFS general substrate transporter like domains"/>
    <property type="match status" value="1"/>
</dbReference>
<feature type="region of interest" description="Disordered" evidence="5">
    <location>
        <begin position="589"/>
        <end position="610"/>
    </location>
</feature>
<feature type="transmembrane region" description="Helical" evidence="6">
    <location>
        <begin position="387"/>
        <end position="408"/>
    </location>
</feature>
<proteinExistence type="predicted"/>
<dbReference type="InterPro" id="IPR020846">
    <property type="entry name" value="MFS_dom"/>
</dbReference>
<comment type="caution">
    <text evidence="8">The sequence shown here is derived from an EMBL/GenBank/DDBJ whole genome shotgun (WGS) entry which is preliminary data.</text>
</comment>
<feature type="transmembrane region" description="Helical" evidence="6">
    <location>
        <begin position="246"/>
        <end position="268"/>
    </location>
</feature>
<comment type="subcellular location">
    <subcellularLocation>
        <location evidence="1">Membrane</location>
        <topology evidence="1">Multi-pass membrane protein</topology>
    </subcellularLocation>
</comment>
<gene>
    <name evidence="8" type="ORF">R5R35_011918</name>
</gene>
<keyword evidence="3 6" id="KW-1133">Transmembrane helix</keyword>
<keyword evidence="9" id="KW-1185">Reference proteome</keyword>
<dbReference type="EMBL" id="JAZDUA010000020">
    <property type="protein sequence ID" value="KAK7872794.1"/>
    <property type="molecule type" value="Genomic_DNA"/>
</dbReference>
<dbReference type="GO" id="GO:0022857">
    <property type="term" value="F:transmembrane transporter activity"/>
    <property type="evidence" value="ECO:0007669"/>
    <property type="project" value="InterPro"/>
</dbReference>